<name>A0A0N4VTD9_HAEPC</name>
<evidence type="ECO:0000313" key="2">
    <source>
        <dbReference type="Proteomes" id="UP000268014"/>
    </source>
</evidence>
<gene>
    <name evidence="1" type="ORF">HPLM_LOCUS557</name>
</gene>
<evidence type="ECO:0000313" key="1">
    <source>
        <dbReference type="EMBL" id="VDO05721.1"/>
    </source>
</evidence>
<reference evidence="1 2" key="2">
    <citation type="submission" date="2018-11" db="EMBL/GenBank/DDBJ databases">
        <authorList>
            <consortium name="Pathogen Informatics"/>
        </authorList>
    </citation>
    <scope>NUCLEOTIDE SEQUENCE [LARGE SCALE GENOMIC DNA]</scope>
    <source>
        <strain evidence="1 2">MHpl1</strain>
    </source>
</reference>
<dbReference type="AlphaFoldDB" id="A0A0N4VTD9"/>
<dbReference type="EMBL" id="UZAF01000416">
    <property type="protein sequence ID" value="VDO05721.1"/>
    <property type="molecule type" value="Genomic_DNA"/>
</dbReference>
<sequence length="267" mass="30081">MSWELTPSRSWSLVKYVDLRHNPVRTIIDSDLLVYLYREQRLLTIMHRAHVVEKIYLYGSQLTVLYRKAAVVFSVNIAPSQVTKFRIRLSGVADRITFCLAVSEFVEVRESPASPNGSQTQFSSGSSSYPEYHNLSQSSLSQSSVMSLRETKCTSLTTFPRTSFEMDGRNTYPTSSSYQGSSEDMFSRSSQGYSVDALSSRSSPIPYVFCEKPAVKDADTQTDPMDICQATPEQIEAFLTELLKDPSFQSLVKKMRKVLPNVNRSNG</sequence>
<dbReference type="WBParaSite" id="HPLM_0000055601-mRNA-1">
    <property type="protein sequence ID" value="HPLM_0000055601-mRNA-1"/>
    <property type="gene ID" value="HPLM_0000055601"/>
</dbReference>
<proteinExistence type="predicted"/>
<dbReference type="OrthoDB" id="5882746at2759"/>
<dbReference type="Proteomes" id="UP000268014">
    <property type="component" value="Unassembled WGS sequence"/>
</dbReference>
<accession>A0A0N4VTD9</accession>
<evidence type="ECO:0000313" key="3">
    <source>
        <dbReference type="WBParaSite" id="HPLM_0000055601-mRNA-1"/>
    </source>
</evidence>
<reference evidence="3" key="1">
    <citation type="submission" date="2017-02" db="UniProtKB">
        <authorList>
            <consortium name="WormBaseParasite"/>
        </authorList>
    </citation>
    <scope>IDENTIFICATION</scope>
</reference>
<dbReference type="OMA" id="LRETKCT"/>
<protein>
    <submittedName>
        <fullName evidence="3">GRAM domain-containing protein</fullName>
    </submittedName>
</protein>
<keyword evidence="2" id="KW-1185">Reference proteome</keyword>
<organism evidence="3">
    <name type="scientific">Haemonchus placei</name>
    <name type="common">Barber's pole worm</name>
    <dbReference type="NCBI Taxonomy" id="6290"/>
    <lineage>
        <taxon>Eukaryota</taxon>
        <taxon>Metazoa</taxon>
        <taxon>Ecdysozoa</taxon>
        <taxon>Nematoda</taxon>
        <taxon>Chromadorea</taxon>
        <taxon>Rhabditida</taxon>
        <taxon>Rhabditina</taxon>
        <taxon>Rhabditomorpha</taxon>
        <taxon>Strongyloidea</taxon>
        <taxon>Trichostrongylidae</taxon>
        <taxon>Haemonchus</taxon>
    </lineage>
</organism>